<dbReference type="Gene3D" id="3.30.420.380">
    <property type="match status" value="1"/>
</dbReference>
<keyword evidence="2" id="KW-0812">Transmembrane</keyword>
<keyword evidence="1" id="KW-0175">Coiled coil</keyword>
<dbReference type="STRING" id="29495.EA26_19160"/>
<comment type="caution">
    <text evidence="3">The sequence shown here is derived from an EMBL/GenBank/DDBJ whole genome shotgun (WGS) entry which is preliminary data.</text>
</comment>
<dbReference type="eggNOG" id="COG3166">
    <property type="taxonomic scope" value="Bacteria"/>
</dbReference>
<keyword evidence="2" id="KW-1133">Transmembrane helix</keyword>
<evidence type="ECO:0000313" key="3">
    <source>
        <dbReference type="EMBL" id="KGK09318.1"/>
    </source>
</evidence>
<dbReference type="AlphaFoldDB" id="A0A099LMB9"/>
<protein>
    <submittedName>
        <fullName evidence="3">MSHA biogenesis protein MshI</fullName>
    </submittedName>
</protein>
<feature type="transmembrane region" description="Helical" evidence="2">
    <location>
        <begin position="304"/>
        <end position="325"/>
    </location>
</feature>
<organism evidence="3 4">
    <name type="scientific">Vibrio navarrensis</name>
    <dbReference type="NCBI Taxonomy" id="29495"/>
    <lineage>
        <taxon>Bacteria</taxon>
        <taxon>Pseudomonadati</taxon>
        <taxon>Pseudomonadota</taxon>
        <taxon>Gammaproteobacteria</taxon>
        <taxon>Vibrionales</taxon>
        <taxon>Vibrionaceae</taxon>
        <taxon>Vibrio</taxon>
    </lineage>
</organism>
<evidence type="ECO:0000256" key="2">
    <source>
        <dbReference type="SAM" id="Phobius"/>
    </source>
</evidence>
<name>A0A099LMB9_9VIBR</name>
<dbReference type="InterPro" id="IPR016871">
    <property type="entry name" value="MSHA_biogenesis_MshI"/>
</dbReference>
<keyword evidence="4" id="KW-1185">Reference proteome</keyword>
<dbReference type="Proteomes" id="UP000029994">
    <property type="component" value="Unassembled WGS sequence"/>
</dbReference>
<dbReference type="eggNOG" id="COG4972">
    <property type="taxonomic scope" value="Bacteria"/>
</dbReference>
<proteinExistence type="predicted"/>
<dbReference type="SUPFAM" id="SSF53067">
    <property type="entry name" value="Actin-like ATPase domain"/>
    <property type="match status" value="1"/>
</dbReference>
<gene>
    <name evidence="3" type="ORF">EA26_19160</name>
</gene>
<evidence type="ECO:0000313" key="4">
    <source>
        <dbReference type="Proteomes" id="UP000029994"/>
    </source>
</evidence>
<sequence length="479" mass="52861">MNVQALLAKLKGQSQQGHHHVALLQPDAVYFASSAQHDQPAHVEPISSSWEKSLAHILQLKATPGQRVSIVLASHHYQIFQLDKPAIPRSEWPAALPFLVKDLISERVSDIVADGRLLPGDNKIQVYVLAKKVVDKIIDVLLRNQCELDAIIPEDEVWPHSAGDLANFILLQRSHKGQFKLGAFVDFTPTFQRTIRSVYPPLTGESASALQLDGLALELQRSMDYLSSQLKGVTLNQLKICCDDEDQNALVAALSERLTATTSVLASPALQCGQIVVNTARSLGLPSVNLYPEHLKPKRARFNLITMLASWLLAALVLGGMYGLARWQQAQLAQELAVAQAQAQQFKQQLAAQQAKLAAHKPAAEKLAAVERLKQQIQAMQASLAAVGNYDQSRQGGYSEIMQALAKLGRNDISLSDIYITHDRLDLKGLARSANVVPNWVNQFKQEVSLVGRNFEKVRLGRNEQDVITFELRTRAEGK</sequence>
<dbReference type="EMBL" id="JMCG01000002">
    <property type="protein sequence ID" value="KGK09318.1"/>
    <property type="molecule type" value="Genomic_DNA"/>
</dbReference>
<dbReference type="PIRSF" id="PIRSF028153">
    <property type="entry name" value="MSHA_biogenesis_protein_MshI"/>
    <property type="match status" value="1"/>
</dbReference>
<reference evidence="3 4" key="1">
    <citation type="submission" date="2014-04" db="EMBL/GenBank/DDBJ databases">
        <title>Genome sequencing of Vibrio navarrensis strains.</title>
        <authorList>
            <person name="Gladney L.M."/>
            <person name="Katz L.S."/>
            <person name="Marino-Ramirez L."/>
            <person name="Jordan I.K."/>
        </authorList>
    </citation>
    <scope>NUCLEOTIDE SEQUENCE [LARGE SCALE GENOMIC DNA]</scope>
    <source>
        <strain evidence="3 4">ATCC 51183</strain>
    </source>
</reference>
<feature type="coiled-coil region" evidence="1">
    <location>
        <begin position="329"/>
        <end position="383"/>
    </location>
</feature>
<dbReference type="GeneID" id="43685199"/>
<dbReference type="RefSeq" id="WP_039430606.1">
    <property type="nucleotide sequence ID" value="NZ_CP061845.1"/>
</dbReference>
<evidence type="ECO:0000256" key="1">
    <source>
        <dbReference type="SAM" id="Coils"/>
    </source>
</evidence>
<keyword evidence="2" id="KW-0472">Membrane</keyword>
<dbReference type="InterPro" id="IPR043129">
    <property type="entry name" value="ATPase_NBD"/>
</dbReference>
<accession>A0A099LMB9</accession>